<dbReference type="OrthoDB" id="10043502at2759"/>
<feature type="region of interest" description="Disordered" evidence="2">
    <location>
        <begin position="378"/>
        <end position="398"/>
    </location>
</feature>
<sequence length="646" mass="73832">MSDGYSCFDNLNNEFNDSNFSNPLERYMKNNHLSFRPEASQTLSKEKKSIKFNKHNSLPCSTNATPKNSKSKESNILKKENPPTKVSNKPPKYNNISNIPSFDIPKHSKCFNSKDKKDQKEKQVHNLKKDLSILSFDNSIIYKNDSIELSSCESDEDIKNESRDLKSLKDKINKLRKQLFDEIRESKEFLMMNDDGESGNEVELSLDDNSESSSVATDLSNIESINLSNRKFNSKPKKLEQKSFTNSNKKKSSINSLDLRTDDLIEKSENSLSDKMVSSDGLTSRSFTGSISSSCSTLLNDTEIHKPEFVLYLENKDKPSYEPMTGKPLKPENDILYQWRLRRKLEETKSTDEISKPILEPLTTTKDTSIHKIDRFSKHDTSKEIAEENEKEKSKKLQMSIQTQTLNMVDTEIQTEPEVKKKPEKIDNTKNVAKKEPKRDKSLEFEIPTKDCEENKKNEILKISTKPKFTSSSPIKKSTKTFQSEISYSNKMSTEEPVKIPVTIDKIQMKKSNSVPNKSRTSISQPSFERPSVTSSFTTTVSSICSSITNVTGRESPINLAASCLNQVTNEKYSESGKIVAKNQDSQMDKSQPSELNFVNLTNEYVTSFDDHEKELFESDDILRILLKKTYFYQLKLKQIDELITK</sequence>
<feature type="compositionally biased region" description="Basic and acidic residues" evidence="2">
    <location>
        <begin position="70"/>
        <end position="82"/>
    </location>
</feature>
<keyword evidence="1" id="KW-0175">Coiled coil</keyword>
<dbReference type="EMBL" id="REGN01006903">
    <property type="protein sequence ID" value="RNA07912.1"/>
    <property type="molecule type" value="Genomic_DNA"/>
</dbReference>
<feature type="compositionally biased region" description="Basic and acidic residues" evidence="2">
    <location>
        <begin position="378"/>
        <end position="395"/>
    </location>
</feature>
<evidence type="ECO:0000256" key="2">
    <source>
        <dbReference type="SAM" id="MobiDB-lite"/>
    </source>
</evidence>
<accession>A0A3M7Q9M8</accession>
<reference evidence="3 4" key="1">
    <citation type="journal article" date="2018" name="Sci. Rep.">
        <title>Genomic signatures of local adaptation to the degree of environmental predictability in rotifers.</title>
        <authorList>
            <person name="Franch-Gras L."/>
            <person name="Hahn C."/>
            <person name="Garcia-Roger E.M."/>
            <person name="Carmona M.J."/>
            <person name="Serra M."/>
            <person name="Gomez A."/>
        </authorList>
    </citation>
    <scope>NUCLEOTIDE SEQUENCE [LARGE SCALE GENOMIC DNA]</scope>
    <source>
        <strain evidence="3">HYR1</strain>
    </source>
</reference>
<evidence type="ECO:0000256" key="1">
    <source>
        <dbReference type="SAM" id="Coils"/>
    </source>
</evidence>
<name>A0A3M7Q9M8_BRAPC</name>
<evidence type="ECO:0000313" key="4">
    <source>
        <dbReference type="Proteomes" id="UP000276133"/>
    </source>
</evidence>
<evidence type="ECO:0000313" key="3">
    <source>
        <dbReference type="EMBL" id="RNA07912.1"/>
    </source>
</evidence>
<dbReference type="AlphaFoldDB" id="A0A3M7Q9M8"/>
<proteinExistence type="predicted"/>
<dbReference type="PANTHER" id="PTHR22045">
    <property type="entry name" value="PROLINE AND SERINE-RICH PROTEIN 3"/>
    <property type="match status" value="1"/>
</dbReference>
<dbReference type="InterPro" id="IPR037646">
    <property type="entry name" value="PROSER3"/>
</dbReference>
<feature type="region of interest" description="Disordered" evidence="2">
    <location>
        <begin position="38"/>
        <end position="122"/>
    </location>
</feature>
<feature type="compositionally biased region" description="Acidic residues" evidence="2">
    <location>
        <begin position="194"/>
        <end position="210"/>
    </location>
</feature>
<feature type="compositionally biased region" description="Basic and acidic residues" evidence="2">
    <location>
        <begin position="112"/>
        <end position="122"/>
    </location>
</feature>
<feature type="compositionally biased region" description="Polar residues" evidence="2">
    <location>
        <begin position="55"/>
        <end position="68"/>
    </location>
</feature>
<feature type="region of interest" description="Disordered" evidence="2">
    <location>
        <begin position="511"/>
        <end position="531"/>
    </location>
</feature>
<feature type="compositionally biased region" description="Polar residues" evidence="2">
    <location>
        <begin position="511"/>
        <end position="527"/>
    </location>
</feature>
<dbReference type="PANTHER" id="PTHR22045:SF6">
    <property type="entry name" value="PROLINE AND SERINE-RICH PROTEIN 3"/>
    <property type="match status" value="1"/>
</dbReference>
<protein>
    <submittedName>
        <fullName evidence="3">Uncharacterized protein</fullName>
    </submittedName>
</protein>
<gene>
    <name evidence="3" type="ORF">BpHYR1_026284</name>
</gene>
<comment type="caution">
    <text evidence="3">The sequence shown here is derived from an EMBL/GenBank/DDBJ whole genome shotgun (WGS) entry which is preliminary data.</text>
</comment>
<keyword evidence="4" id="KW-1185">Reference proteome</keyword>
<dbReference type="Proteomes" id="UP000276133">
    <property type="component" value="Unassembled WGS sequence"/>
</dbReference>
<feature type="region of interest" description="Disordered" evidence="2">
    <location>
        <begin position="191"/>
        <end position="213"/>
    </location>
</feature>
<organism evidence="3 4">
    <name type="scientific">Brachionus plicatilis</name>
    <name type="common">Marine rotifer</name>
    <name type="synonym">Brachionus muelleri</name>
    <dbReference type="NCBI Taxonomy" id="10195"/>
    <lineage>
        <taxon>Eukaryota</taxon>
        <taxon>Metazoa</taxon>
        <taxon>Spiralia</taxon>
        <taxon>Gnathifera</taxon>
        <taxon>Rotifera</taxon>
        <taxon>Eurotatoria</taxon>
        <taxon>Monogononta</taxon>
        <taxon>Pseudotrocha</taxon>
        <taxon>Ploima</taxon>
        <taxon>Brachionidae</taxon>
        <taxon>Brachionus</taxon>
    </lineage>
</organism>
<feature type="coiled-coil region" evidence="1">
    <location>
        <begin position="158"/>
        <end position="185"/>
    </location>
</feature>